<organism evidence="2 3">
    <name type="scientific">Amycolatopsis halotolerans</name>
    <dbReference type="NCBI Taxonomy" id="330083"/>
    <lineage>
        <taxon>Bacteria</taxon>
        <taxon>Bacillati</taxon>
        <taxon>Actinomycetota</taxon>
        <taxon>Actinomycetes</taxon>
        <taxon>Pseudonocardiales</taxon>
        <taxon>Pseudonocardiaceae</taxon>
        <taxon>Amycolatopsis</taxon>
    </lineage>
</organism>
<evidence type="ECO:0000313" key="3">
    <source>
        <dbReference type="Proteomes" id="UP001595764"/>
    </source>
</evidence>
<dbReference type="EMBL" id="JBHRWI010000062">
    <property type="protein sequence ID" value="MFC3516455.1"/>
    <property type="molecule type" value="Genomic_DNA"/>
</dbReference>
<keyword evidence="3" id="KW-1185">Reference proteome</keyword>
<dbReference type="Proteomes" id="UP001595764">
    <property type="component" value="Unassembled WGS sequence"/>
</dbReference>
<feature type="region of interest" description="Disordered" evidence="1">
    <location>
        <begin position="80"/>
        <end position="104"/>
    </location>
</feature>
<name>A0ABV7QVL8_9PSEU</name>
<comment type="caution">
    <text evidence="2">The sequence shown here is derived from an EMBL/GenBank/DDBJ whole genome shotgun (WGS) entry which is preliminary data.</text>
</comment>
<gene>
    <name evidence="2" type="ORF">ACFORO_40265</name>
</gene>
<evidence type="ECO:0000256" key="1">
    <source>
        <dbReference type="SAM" id="MobiDB-lite"/>
    </source>
</evidence>
<evidence type="ECO:0008006" key="4">
    <source>
        <dbReference type="Google" id="ProtNLM"/>
    </source>
</evidence>
<accession>A0ABV7QVL8</accession>
<reference evidence="3" key="1">
    <citation type="journal article" date="2019" name="Int. J. Syst. Evol. Microbiol.">
        <title>The Global Catalogue of Microorganisms (GCM) 10K type strain sequencing project: providing services to taxonomists for standard genome sequencing and annotation.</title>
        <authorList>
            <consortium name="The Broad Institute Genomics Platform"/>
            <consortium name="The Broad Institute Genome Sequencing Center for Infectious Disease"/>
            <person name="Wu L."/>
            <person name="Ma J."/>
        </authorList>
    </citation>
    <scope>NUCLEOTIDE SEQUENCE [LARGE SCALE GENOMIC DNA]</scope>
    <source>
        <strain evidence="3">CGMCC 4.7682</strain>
    </source>
</reference>
<proteinExistence type="predicted"/>
<protein>
    <recommendedName>
        <fullName evidence="4">Excreted virulence factor EspC, type VII ESX diderm</fullName>
    </recommendedName>
</protein>
<sequence length="104" mass="11287">MGNRQNVDPQMLETAGGFVRDAAKDRLQTTLPALKQLQITEADFGRKHHGSFQLYKTGIEAVGKCVDSYVKASEDFGNNLGSASKKYTSNEASSSDSITKSGKR</sequence>
<dbReference type="RefSeq" id="WP_354748171.1">
    <property type="nucleotide sequence ID" value="NZ_JBHMAY010000063.1"/>
</dbReference>
<evidence type="ECO:0000313" key="2">
    <source>
        <dbReference type="EMBL" id="MFC3516455.1"/>
    </source>
</evidence>